<evidence type="ECO:0000256" key="8">
    <source>
        <dbReference type="ARBA" id="ARBA00022840"/>
    </source>
</evidence>
<keyword evidence="5" id="KW-0547">Nucleotide-binding</keyword>
<feature type="domain" description="Helicase C-terminal" evidence="17">
    <location>
        <begin position="377"/>
        <end position="524"/>
    </location>
</feature>
<keyword evidence="8" id="KW-0067">ATP-binding</keyword>
<evidence type="ECO:0000259" key="19">
    <source>
        <dbReference type="PROSITE" id="PS51462"/>
    </source>
</evidence>
<dbReference type="InterPro" id="IPR000629">
    <property type="entry name" value="RNA-helicase_DEAD-box_CS"/>
</dbReference>
<dbReference type="GO" id="GO:0005524">
    <property type="term" value="F:ATP binding"/>
    <property type="evidence" value="ECO:0007669"/>
    <property type="project" value="UniProtKB-KW"/>
</dbReference>
<evidence type="ECO:0000259" key="17">
    <source>
        <dbReference type="PROSITE" id="PS51194"/>
    </source>
</evidence>
<dbReference type="Proteomes" id="UP000383932">
    <property type="component" value="Unassembled WGS sequence"/>
</dbReference>
<feature type="domain" description="Helicase ATP-binding" evidence="16">
    <location>
        <begin position="174"/>
        <end position="347"/>
    </location>
</feature>
<evidence type="ECO:0000256" key="6">
    <source>
        <dbReference type="ARBA" id="ARBA00022801"/>
    </source>
</evidence>
<evidence type="ECO:0000313" key="21">
    <source>
        <dbReference type="Proteomes" id="UP000383932"/>
    </source>
</evidence>
<name>A0A5N5QL34_9AGAM</name>
<dbReference type="PROSITE" id="PS51195">
    <property type="entry name" value="Q_MOTIF"/>
    <property type="match status" value="1"/>
</dbReference>
<evidence type="ECO:0000256" key="12">
    <source>
        <dbReference type="ARBA" id="ARBA00023242"/>
    </source>
</evidence>
<gene>
    <name evidence="20" type="ORF">CTheo_4193</name>
</gene>
<feature type="region of interest" description="Disordered" evidence="15">
    <location>
        <begin position="1097"/>
        <end position="1122"/>
    </location>
</feature>
<keyword evidence="4" id="KW-0479">Metal-binding</keyword>
<dbReference type="Gene3D" id="3.90.79.10">
    <property type="entry name" value="Nucleoside Triphosphate Pyrophosphohydrolase"/>
    <property type="match status" value="1"/>
</dbReference>
<feature type="domain" description="Nudix hydrolase" evidence="19">
    <location>
        <begin position="970"/>
        <end position="1095"/>
    </location>
</feature>
<keyword evidence="9" id="KW-0460">Magnesium</keyword>
<evidence type="ECO:0000256" key="11">
    <source>
        <dbReference type="ARBA" id="ARBA00023027"/>
    </source>
</evidence>
<sequence>MAYPPMVDSDAGHELEDGLEVDPEFVFDVAGPALVGAADVWHGPAAVRDPTDDIIARRRAQARPALKRTRHEASDSDDDDGTSDDGPLQPSEGESSSEDGESALGGAAEEAHHEHHSACSGDASDVEAKLAYFAPTPLAVHHDSFASLNLSRPVHRGLAAAGFHVPTPIQAATIPVALLGKDVVGGAVTGSGKTAAFIIPILERLVYRSRDAHTRVLVLVPTRELAVQCHAVAQKLAAFTDVRCALVVGGLSLKSQESTLRSRPDLVVATPGRLIDHLRNSPSFALDALDVLVLDEADRMLSDGFADELGEIIRSCPAGRQTMLFSATMTDDVESLIKLSLRHPIRLFVDPKKQTARGLVQEFVRVKAGKEAERPAMLVALCRRTAQRGVIVFFRSKKLAHQMRVVFGLCGLEALELHGDLTQEQRLNAIDMFRAGRTDYLLATDLASRGLDIRGIETVINYDMPAQIEQYVHRVGRTARAGKKGRSITLVGEGDRKMLKAAIRRGEADKIRHRLVPPDVLAEVAEKLHALKDQVEQVLKEEKEEKLMRTAEMELKKTLGKQQYEKGVDVGKKAANEDKPKRDKFAGLTRRAKRRKLAREQDAQMNDKHEIDAAVRGAKRAQRPGKIGELKQFPVGKKRTKRKRGFDKDFADRGAREMEGMRAKKGQGYVAEMVWRSLLMTPQCSFLWRQPAESSVLAPARVSCIVCIQATSHRPLPSSVFVSGVLKNPLARCIVFRNGEPLVSINTQDNQKSLAKLPAANVHPVLGQEPWFGQGQDPGAIAPADVKVLQSARWRGPNLVFLGVQELSAEQSTPTRAQDVRGTPFFALDATDISIEDLLEHVKVSESETLQFAEPRSAAAKLTMSDAGLFALARTMIDWVGRRKVGGASHRLRQMKSPLTHFQCASFVQRVDHEHIPSGLVGSWVAPRYCHGPRTRGNRLVRPRACFGNLESPPVYLNEFRVGLNNYMHPRTDAVVITAVLDETGDRILLGRNASPFYSTLAGFLEPGESFEDAVKREIWEESGVRVHAVRYHSGQPWPYPANLMIGCYANADSSQPIRTDLDNELEDAKWFTREEILAVLAHPDGTNIRRREHKNFDEPQDHSGKPAAAAGPIDPPKDLPPFRVPPVSAIAGVLIAQWARKEVSGLSVDHTVLKGKI</sequence>
<comment type="subcellular location">
    <subcellularLocation>
        <location evidence="2">Nucleus</location>
    </subcellularLocation>
</comment>
<feature type="domain" description="DEAD-box RNA helicase Q" evidence="18">
    <location>
        <begin position="143"/>
        <end position="171"/>
    </location>
</feature>
<dbReference type="SUPFAM" id="SSF55811">
    <property type="entry name" value="Nudix"/>
    <property type="match status" value="1"/>
</dbReference>
<dbReference type="PROSITE" id="PS00039">
    <property type="entry name" value="DEAD_ATP_HELICASE"/>
    <property type="match status" value="1"/>
</dbReference>
<evidence type="ECO:0000259" key="18">
    <source>
        <dbReference type="PROSITE" id="PS51195"/>
    </source>
</evidence>
<evidence type="ECO:0000256" key="2">
    <source>
        <dbReference type="ARBA" id="ARBA00004123"/>
    </source>
</evidence>
<dbReference type="GO" id="GO:0016787">
    <property type="term" value="F:hydrolase activity"/>
    <property type="evidence" value="ECO:0007669"/>
    <property type="project" value="UniProtKB-KW"/>
</dbReference>
<evidence type="ECO:0000256" key="3">
    <source>
        <dbReference type="ARBA" id="ARBA00022517"/>
    </source>
</evidence>
<dbReference type="SMART" id="SM00490">
    <property type="entry name" value="HELICc"/>
    <property type="match status" value="1"/>
</dbReference>
<dbReference type="Pfam" id="PF00293">
    <property type="entry name" value="NUDIX"/>
    <property type="match status" value="1"/>
</dbReference>
<evidence type="ECO:0000256" key="7">
    <source>
        <dbReference type="ARBA" id="ARBA00022806"/>
    </source>
</evidence>
<dbReference type="InterPro" id="IPR050079">
    <property type="entry name" value="DEAD_box_RNA_helicase"/>
</dbReference>
<dbReference type="EMBL" id="SSOP01000067">
    <property type="protein sequence ID" value="KAB5592369.1"/>
    <property type="molecule type" value="Genomic_DNA"/>
</dbReference>
<dbReference type="InterPro" id="IPR049734">
    <property type="entry name" value="NudC-like_C"/>
</dbReference>
<evidence type="ECO:0000256" key="14">
    <source>
        <dbReference type="PROSITE-ProRule" id="PRU00552"/>
    </source>
</evidence>
<evidence type="ECO:0000259" key="16">
    <source>
        <dbReference type="PROSITE" id="PS51192"/>
    </source>
</evidence>
<comment type="caution">
    <text evidence="20">The sequence shown here is derived from an EMBL/GenBank/DDBJ whole genome shotgun (WGS) entry which is preliminary data.</text>
</comment>
<dbReference type="GO" id="GO:0003724">
    <property type="term" value="F:RNA helicase activity"/>
    <property type="evidence" value="ECO:0007669"/>
    <property type="project" value="UniProtKB-EC"/>
</dbReference>
<dbReference type="PROSITE" id="PS00893">
    <property type="entry name" value="NUDIX_BOX"/>
    <property type="match status" value="1"/>
</dbReference>
<feature type="compositionally biased region" description="Basic residues" evidence="15">
    <location>
        <begin position="57"/>
        <end position="70"/>
    </location>
</feature>
<dbReference type="InterPro" id="IPR001650">
    <property type="entry name" value="Helicase_C-like"/>
</dbReference>
<dbReference type="GO" id="GO:0046872">
    <property type="term" value="F:metal ion binding"/>
    <property type="evidence" value="ECO:0007669"/>
    <property type="project" value="UniProtKB-KW"/>
</dbReference>
<protein>
    <submittedName>
        <fullName evidence="20">ATP-dependent RNA helicase</fullName>
    </submittedName>
</protein>
<dbReference type="PANTHER" id="PTHR47959">
    <property type="entry name" value="ATP-DEPENDENT RNA HELICASE RHLE-RELATED"/>
    <property type="match status" value="1"/>
</dbReference>
<dbReference type="Pfam" id="PF09296">
    <property type="entry name" value="NUDIX-like"/>
    <property type="match status" value="1"/>
</dbReference>
<evidence type="ECO:0000256" key="10">
    <source>
        <dbReference type="ARBA" id="ARBA00022884"/>
    </source>
</evidence>
<keyword evidence="21" id="KW-1185">Reference proteome</keyword>
<dbReference type="PROSITE" id="PS51194">
    <property type="entry name" value="HELICASE_CTER"/>
    <property type="match status" value="1"/>
</dbReference>
<dbReference type="InterPro" id="IPR027417">
    <property type="entry name" value="P-loop_NTPase"/>
</dbReference>
<dbReference type="SUPFAM" id="SSF52540">
    <property type="entry name" value="P-loop containing nucleoside triphosphate hydrolases"/>
    <property type="match status" value="1"/>
</dbReference>
<dbReference type="Pfam" id="PF00270">
    <property type="entry name" value="DEAD"/>
    <property type="match status" value="1"/>
</dbReference>
<dbReference type="InterPro" id="IPR020084">
    <property type="entry name" value="NUDIX_hydrolase_CS"/>
</dbReference>
<keyword evidence="3" id="KW-0690">Ribosome biogenesis</keyword>
<keyword evidence="7 20" id="KW-0347">Helicase</keyword>
<evidence type="ECO:0000256" key="13">
    <source>
        <dbReference type="ARBA" id="ARBA00047984"/>
    </source>
</evidence>
<keyword evidence="12" id="KW-0539">Nucleus</keyword>
<organism evidence="20 21">
    <name type="scientific">Ceratobasidium theobromae</name>
    <dbReference type="NCBI Taxonomy" id="1582974"/>
    <lineage>
        <taxon>Eukaryota</taxon>
        <taxon>Fungi</taxon>
        <taxon>Dikarya</taxon>
        <taxon>Basidiomycota</taxon>
        <taxon>Agaricomycotina</taxon>
        <taxon>Agaricomycetes</taxon>
        <taxon>Cantharellales</taxon>
        <taxon>Ceratobasidiaceae</taxon>
        <taxon>Ceratobasidium</taxon>
    </lineage>
</organism>
<evidence type="ECO:0000256" key="4">
    <source>
        <dbReference type="ARBA" id="ARBA00022723"/>
    </source>
</evidence>
<reference evidence="20 21" key="1">
    <citation type="journal article" date="2019" name="Fungal Biol. Biotechnol.">
        <title>Draft genome sequence of fastidious pathogen Ceratobasidium theobromae, which causes vascular-streak dieback in Theobroma cacao.</title>
        <authorList>
            <person name="Ali S.S."/>
            <person name="Asman A."/>
            <person name="Shao J."/>
            <person name="Firmansyah A.P."/>
            <person name="Susilo A.W."/>
            <person name="Rosmana A."/>
            <person name="McMahon P."/>
            <person name="Junaid M."/>
            <person name="Guest D."/>
            <person name="Kheng T.Y."/>
            <person name="Meinhardt L.W."/>
            <person name="Bailey B.A."/>
        </authorList>
    </citation>
    <scope>NUCLEOTIDE SEQUENCE [LARGE SCALE GENOMIC DNA]</scope>
    <source>
        <strain evidence="20 21">CT2</strain>
    </source>
</reference>
<dbReference type="InterPro" id="IPR011545">
    <property type="entry name" value="DEAD/DEAH_box_helicase_dom"/>
</dbReference>
<dbReference type="CDD" id="cd18787">
    <property type="entry name" value="SF2_C_DEAD"/>
    <property type="match status" value="1"/>
</dbReference>
<evidence type="ECO:0000313" key="20">
    <source>
        <dbReference type="EMBL" id="KAB5592369.1"/>
    </source>
</evidence>
<dbReference type="GO" id="GO:0010467">
    <property type="term" value="P:gene expression"/>
    <property type="evidence" value="ECO:0007669"/>
    <property type="project" value="UniProtKB-ARBA"/>
</dbReference>
<evidence type="ECO:0000256" key="5">
    <source>
        <dbReference type="ARBA" id="ARBA00022741"/>
    </source>
</evidence>
<dbReference type="CDD" id="cd17947">
    <property type="entry name" value="DEADc_DDX27"/>
    <property type="match status" value="1"/>
</dbReference>
<evidence type="ECO:0000256" key="9">
    <source>
        <dbReference type="ARBA" id="ARBA00022842"/>
    </source>
</evidence>
<dbReference type="AlphaFoldDB" id="A0A5N5QL34"/>
<dbReference type="GO" id="GO:0005829">
    <property type="term" value="C:cytosol"/>
    <property type="evidence" value="ECO:0007669"/>
    <property type="project" value="TreeGrafter"/>
</dbReference>
<keyword evidence="6" id="KW-0378">Hydrolase</keyword>
<feature type="region of interest" description="Disordered" evidence="15">
    <location>
        <begin position="38"/>
        <end position="121"/>
    </location>
</feature>
<dbReference type="InterPro" id="IPR014014">
    <property type="entry name" value="RNA_helicase_DEAD_Q_motif"/>
</dbReference>
<feature type="short sequence motif" description="Q motif" evidence="14">
    <location>
        <begin position="143"/>
        <end position="171"/>
    </location>
</feature>
<evidence type="ECO:0000256" key="15">
    <source>
        <dbReference type="SAM" id="MobiDB-lite"/>
    </source>
</evidence>
<dbReference type="InterPro" id="IPR015375">
    <property type="entry name" value="NADH_PPase-like_N"/>
</dbReference>
<dbReference type="CDD" id="cd03429">
    <property type="entry name" value="NUDIX_NADH_pyrophosphatase_Nudt13"/>
    <property type="match status" value="1"/>
</dbReference>
<dbReference type="Pfam" id="PF00271">
    <property type="entry name" value="Helicase_C"/>
    <property type="match status" value="1"/>
</dbReference>
<dbReference type="PROSITE" id="PS51192">
    <property type="entry name" value="HELICASE_ATP_BIND_1"/>
    <property type="match status" value="1"/>
</dbReference>
<keyword evidence="11" id="KW-0520">NAD</keyword>
<dbReference type="InterPro" id="IPR014001">
    <property type="entry name" value="Helicase_ATP-bd"/>
</dbReference>
<dbReference type="SMART" id="SM00487">
    <property type="entry name" value="DEXDc"/>
    <property type="match status" value="1"/>
</dbReference>
<keyword evidence="10" id="KW-0694">RNA-binding</keyword>
<dbReference type="GO" id="GO:0003723">
    <property type="term" value="F:RNA binding"/>
    <property type="evidence" value="ECO:0007669"/>
    <property type="project" value="UniProtKB-KW"/>
</dbReference>
<evidence type="ECO:0000256" key="1">
    <source>
        <dbReference type="ARBA" id="ARBA00001946"/>
    </source>
</evidence>
<comment type="cofactor">
    <cofactor evidence="1">
        <name>Mg(2+)</name>
        <dbReference type="ChEBI" id="CHEBI:18420"/>
    </cofactor>
</comment>
<dbReference type="PROSITE" id="PS51462">
    <property type="entry name" value="NUDIX"/>
    <property type="match status" value="1"/>
</dbReference>
<dbReference type="GO" id="GO:0042254">
    <property type="term" value="P:ribosome biogenesis"/>
    <property type="evidence" value="ECO:0007669"/>
    <property type="project" value="UniProtKB-KW"/>
</dbReference>
<proteinExistence type="predicted"/>
<dbReference type="GO" id="GO:0005634">
    <property type="term" value="C:nucleus"/>
    <property type="evidence" value="ECO:0007669"/>
    <property type="project" value="UniProtKB-SubCell"/>
</dbReference>
<dbReference type="PANTHER" id="PTHR47959:SF1">
    <property type="entry name" value="ATP-DEPENDENT RNA HELICASE DBPA"/>
    <property type="match status" value="1"/>
</dbReference>
<accession>A0A5N5QL34</accession>
<dbReference type="Gene3D" id="3.40.50.300">
    <property type="entry name" value="P-loop containing nucleotide triphosphate hydrolases"/>
    <property type="match status" value="2"/>
</dbReference>
<dbReference type="InterPro" id="IPR000086">
    <property type="entry name" value="NUDIX_hydrolase_dom"/>
</dbReference>
<comment type="catalytic activity">
    <reaction evidence="13">
        <text>ATP + H2O = ADP + phosphate + H(+)</text>
        <dbReference type="Rhea" id="RHEA:13065"/>
        <dbReference type="ChEBI" id="CHEBI:15377"/>
        <dbReference type="ChEBI" id="CHEBI:15378"/>
        <dbReference type="ChEBI" id="CHEBI:30616"/>
        <dbReference type="ChEBI" id="CHEBI:43474"/>
        <dbReference type="ChEBI" id="CHEBI:456216"/>
        <dbReference type="EC" id="3.6.4.13"/>
    </reaction>
</comment>
<dbReference type="OrthoDB" id="10259843at2759"/>
<dbReference type="InterPro" id="IPR015797">
    <property type="entry name" value="NUDIX_hydrolase-like_dom_sf"/>
</dbReference>